<evidence type="ECO:0000313" key="2">
    <source>
        <dbReference type="EMBL" id="OGZ10977.1"/>
    </source>
</evidence>
<organism evidence="2 3">
    <name type="scientific">Candidatus Lloydbacteria bacterium RIFCSPHIGHO2_02_FULL_51_22</name>
    <dbReference type="NCBI Taxonomy" id="1798663"/>
    <lineage>
        <taxon>Bacteria</taxon>
        <taxon>Candidatus Lloydiibacteriota</taxon>
    </lineage>
</organism>
<keyword evidence="1" id="KW-0812">Transmembrane</keyword>
<dbReference type="Proteomes" id="UP000178099">
    <property type="component" value="Unassembled WGS sequence"/>
</dbReference>
<feature type="transmembrane region" description="Helical" evidence="1">
    <location>
        <begin position="6"/>
        <end position="27"/>
    </location>
</feature>
<proteinExistence type="predicted"/>
<gene>
    <name evidence="2" type="ORF">A3D67_03510</name>
</gene>
<name>A0A1G2DBG2_9BACT</name>
<keyword evidence="1" id="KW-0472">Membrane</keyword>
<protein>
    <submittedName>
        <fullName evidence="2">Uncharacterized protein</fullName>
    </submittedName>
</protein>
<keyword evidence="1" id="KW-1133">Transmembrane helix</keyword>
<accession>A0A1G2DBG2</accession>
<evidence type="ECO:0000313" key="3">
    <source>
        <dbReference type="Proteomes" id="UP000178099"/>
    </source>
</evidence>
<dbReference type="AlphaFoldDB" id="A0A1G2DBG2"/>
<dbReference type="EMBL" id="MHLN01000028">
    <property type="protein sequence ID" value="OGZ10977.1"/>
    <property type="molecule type" value="Genomic_DNA"/>
</dbReference>
<evidence type="ECO:0000256" key="1">
    <source>
        <dbReference type="SAM" id="Phobius"/>
    </source>
</evidence>
<sequence>MKNTLYGVMVTGVVLAAGVFVLNSYMYDEKQGEGLPQDFRAVTFTLSGEPVTLVDGVAQVQTPFTGASITTVRYFGNEVTHDVDGDGVDDVVFLVTQDAGGSGIFFYAVGALKREGGYIGTSGVLLGDRIAPQTTEKGEGRMVIVNYADRAPGEPMAARPSIGKSIWLLLDTQTLQFGEVVRDFEGESL</sequence>
<comment type="caution">
    <text evidence="2">The sequence shown here is derived from an EMBL/GenBank/DDBJ whole genome shotgun (WGS) entry which is preliminary data.</text>
</comment>
<reference evidence="2 3" key="1">
    <citation type="journal article" date="2016" name="Nat. Commun.">
        <title>Thousands of microbial genomes shed light on interconnected biogeochemical processes in an aquifer system.</title>
        <authorList>
            <person name="Anantharaman K."/>
            <person name="Brown C.T."/>
            <person name="Hug L.A."/>
            <person name="Sharon I."/>
            <person name="Castelle C.J."/>
            <person name="Probst A.J."/>
            <person name="Thomas B.C."/>
            <person name="Singh A."/>
            <person name="Wilkins M.J."/>
            <person name="Karaoz U."/>
            <person name="Brodie E.L."/>
            <person name="Williams K.H."/>
            <person name="Hubbard S.S."/>
            <person name="Banfield J.F."/>
        </authorList>
    </citation>
    <scope>NUCLEOTIDE SEQUENCE [LARGE SCALE GENOMIC DNA]</scope>
</reference>